<feature type="binding site" evidence="6">
    <location>
        <position position="262"/>
    </location>
    <ligand>
        <name>FAD</name>
        <dbReference type="ChEBI" id="CHEBI:57692"/>
    </ligand>
</feature>
<dbReference type="InterPro" id="IPR014730">
    <property type="entry name" value="ETF_a/b_N"/>
</dbReference>
<feature type="binding site" evidence="6">
    <location>
        <begin position="319"/>
        <end position="326"/>
    </location>
    <ligand>
        <name>FAD</name>
        <dbReference type="ChEBI" id="CHEBI:57692"/>
    </ligand>
</feature>
<dbReference type="Gene3D" id="3.40.50.1220">
    <property type="entry name" value="TPP-binding domain"/>
    <property type="match status" value="1"/>
</dbReference>
<dbReference type="Pfam" id="PF01012">
    <property type="entry name" value="ETF"/>
    <property type="match status" value="1"/>
</dbReference>
<dbReference type="GO" id="GO:0033539">
    <property type="term" value="P:fatty acid beta-oxidation using acyl-CoA dehydrogenase"/>
    <property type="evidence" value="ECO:0007669"/>
    <property type="project" value="TreeGrafter"/>
</dbReference>
<dbReference type="FunFam" id="3.40.50.1220:FF:000001">
    <property type="entry name" value="Electron transfer flavoprotein, alpha subunit"/>
    <property type="match status" value="1"/>
</dbReference>
<dbReference type="InterPro" id="IPR033947">
    <property type="entry name" value="ETF_alpha_N"/>
</dbReference>
<accession>A0A7S1EQI0</accession>
<evidence type="ECO:0000313" key="8">
    <source>
        <dbReference type="EMBL" id="CAD8817392.1"/>
    </source>
</evidence>
<reference evidence="8" key="1">
    <citation type="submission" date="2021-01" db="EMBL/GenBank/DDBJ databases">
        <authorList>
            <person name="Corre E."/>
            <person name="Pelletier E."/>
            <person name="Niang G."/>
            <person name="Scheremetjew M."/>
            <person name="Finn R."/>
            <person name="Kale V."/>
            <person name="Holt S."/>
            <person name="Cochrane G."/>
            <person name="Meng A."/>
            <person name="Brown T."/>
            <person name="Cohen L."/>
        </authorList>
    </citation>
    <scope>NUCLEOTIDE SEQUENCE</scope>
    <source>
        <strain evidence="8">CCMP3278</strain>
    </source>
</reference>
<protein>
    <recommendedName>
        <fullName evidence="5">Electron transfer flavoprotein subunit alpha</fullName>
        <shortName evidence="5">Alpha-ETF</shortName>
    </recommendedName>
</protein>
<evidence type="ECO:0000256" key="3">
    <source>
        <dbReference type="ARBA" id="ARBA00022630"/>
    </source>
</evidence>
<dbReference type="AlphaFoldDB" id="A0A7S1EQI0"/>
<comment type="subunit">
    <text evidence="5">Heterodimer of an alpha and a beta subunit.</text>
</comment>
<dbReference type="GO" id="GO:0005759">
    <property type="term" value="C:mitochondrial matrix"/>
    <property type="evidence" value="ECO:0007669"/>
    <property type="project" value="UniProtKB-SubCell"/>
</dbReference>
<evidence type="ECO:0000256" key="6">
    <source>
        <dbReference type="PIRSR" id="PIRSR000089-1"/>
    </source>
</evidence>
<name>A0A7S1EQI0_9RHOD</name>
<dbReference type="SUPFAM" id="SSF52402">
    <property type="entry name" value="Adenine nucleotide alpha hydrolases-like"/>
    <property type="match status" value="1"/>
</dbReference>
<dbReference type="SMART" id="SM00893">
    <property type="entry name" value="ETF"/>
    <property type="match status" value="1"/>
</dbReference>
<organism evidence="8">
    <name type="scientific">Timspurckia oligopyrenoides</name>
    <dbReference type="NCBI Taxonomy" id="708627"/>
    <lineage>
        <taxon>Eukaryota</taxon>
        <taxon>Rhodophyta</taxon>
        <taxon>Bangiophyceae</taxon>
        <taxon>Porphyridiales</taxon>
        <taxon>Porphyridiaceae</taxon>
        <taxon>Timspurckia</taxon>
    </lineage>
</organism>
<keyword evidence="5" id="KW-0813">Transport</keyword>
<keyword evidence="3 5" id="KW-0285">Flavoprotein</keyword>
<feature type="binding site" evidence="6">
    <location>
        <position position="340"/>
    </location>
    <ligand>
        <name>FAD</name>
        <dbReference type="ChEBI" id="CHEBI:57692"/>
    </ligand>
</feature>
<sequence length="371" mass="39763">MNLYRKMGNGKGFGLALYKRWITGLQSRSLHALVICEPSHSSKEFNLSQASRSAITAARHIVKTDSVSILTFNAQEISSFKGIPIKDKTYGNLSNLFIASNPLLENYEAERLTSVCLGLHNKHKFTHIISAASTFGKNLLPRVAACLDTCQVSDIVKVISSSSFVRPIYAGNALATLEAVNPDALQVITVRATSFEPAESSEQVQSIDDLIKTEAVEKVEQVELDVSLLEETAKMSCVEGIERAESGRPDLGSAKVVVSGGRGLKNKENFDQIIVPLADKLNAAVGATRAAVDSGYCANDMQVGQTGKVVAPQLYIGVGLSGAIQHLSGMKDSKVIVAINKDPEAPIFQVADYGLAADLFEAVPELTSKLP</sequence>
<feature type="binding site" evidence="6">
    <location>
        <begin position="288"/>
        <end position="289"/>
    </location>
    <ligand>
        <name>FAD</name>
        <dbReference type="ChEBI" id="CHEBI:57692"/>
    </ligand>
</feature>
<feature type="binding site" evidence="6">
    <location>
        <begin position="302"/>
        <end position="306"/>
    </location>
    <ligand>
        <name>FAD</name>
        <dbReference type="ChEBI" id="CHEBI:57692"/>
    </ligand>
</feature>
<comment type="subcellular location">
    <subcellularLocation>
        <location evidence="1 5">Mitochondrion matrix</location>
    </subcellularLocation>
</comment>
<dbReference type="Gene3D" id="3.40.50.620">
    <property type="entry name" value="HUPs"/>
    <property type="match status" value="1"/>
</dbReference>
<feature type="domain" description="Electron transfer flavoprotein alpha/beta-subunit N-terminal" evidence="7">
    <location>
        <begin position="32"/>
        <end position="231"/>
    </location>
</feature>
<evidence type="ECO:0000256" key="1">
    <source>
        <dbReference type="ARBA" id="ARBA00004305"/>
    </source>
</evidence>
<comment type="similarity">
    <text evidence="2 5">Belongs to the ETF alpha-subunit/FixB family.</text>
</comment>
<evidence type="ECO:0000256" key="2">
    <source>
        <dbReference type="ARBA" id="ARBA00005817"/>
    </source>
</evidence>
<dbReference type="InterPro" id="IPR001308">
    <property type="entry name" value="ETF_a/FixB"/>
</dbReference>
<keyword evidence="4 5" id="KW-0274">FAD</keyword>
<dbReference type="InterPro" id="IPR014731">
    <property type="entry name" value="ETF_asu_C"/>
</dbReference>
<comment type="function">
    <text evidence="5">The electron transfer flavoprotein serves as a specific electron acceptor for several dehydrogenases, including five acyl-CoA dehydrogenases, glutaryl-CoA and sarcosine dehydrogenase. It transfers the electrons to the main mitochondrial respiratory chain via ETF-ubiquinone oxidoreductase (ETF dehydrogenase).</text>
</comment>
<dbReference type="InterPro" id="IPR029035">
    <property type="entry name" value="DHS-like_NAD/FAD-binding_dom"/>
</dbReference>
<keyword evidence="5" id="KW-0249">Electron transport</keyword>
<dbReference type="EMBL" id="HBFP01002475">
    <property type="protein sequence ID" value="CAD8817392.1"/>
    <property type="molecule type" value="Transcribed_RNA"/>
</dbReference>
<proteinExistence type="inferred from homology"/>
<evidence type="ECO:0000256" key="4">
    <source>
        <dbReference type="ARBA" id="ARBA00022827"/>
    </source>
</evidence>
<dbReference type="SUPFAM" id="SSF52467">
    <property type="entry name" value="DHS-like NAD/FAD-binding domain"/>
    <property type="match status" value="1"/>
</dbReference>
<dbReference type="InterPro" id="IPR014729">
    <property type="entry name" value="Rossmann-like_a/b/a_fold"/>
</dbReference>
<dbReference type="CDD" id="cd01715">
    <property type="entry name" value="ETF_alpha"/>
    <property type="match status" value="1"/>
</dbReference>
<keyword evidence="5" id="KW-0496">Mitochondrion</keyword>
<dbReference type="GO" id="GO:0009055">
    <property type="term" value="F:electron transfer activity"/>
    <property type="evidence" value="ECO:0007669"/>
    <property type="project" value="InterPro"/>
</dbReference>
<evidence type="ECO:0000259" key="7">
    <source>
        <dbReference type="SMART" id="SM00893"/>
    </source>
</evidence>
<dbReference type="PANTHER" id="PTHR43153:SF1">
    <property type="entry name" value="ELECTRON TRANSFER FLAVOPROTEIN SUBUNIT ALPHA, MITOCHONDRIAL"/>
    <property type="match status" value="1"/>
</dbReference>
<dbReference type="Pfam" id="PF00766">
    <property type="entry name" value="ETF_alpha"/>
    <property type="match status" value="1"/>
</dbReference>
<gene>
    <name evidence="8" type="ORF">TOLI1172_LOCUS1781</name>
</gene>
<dbReference type="GO" id="GO:0050660">
    <property type="term" value="F:flavin adenine dinucleotide binding"/>
    <property type="evidence" value="ECO:0007669"/>
    <property type="project" value="InterPro"/>
</dbReference>
<dbReference type="PANTHER" id="PTHR43153">
    <property type="entry name" value="ELECTRON TRANSFER FLAVOPROTEIN ALPHA"/>
    <property type="match status" value="1"/>
</dbReference>
<evidence type="ECO:0000256" key="5">
    <source>
        <dbReference type="PIRNR" id="PIRNR000089"/>
    </source>
</evidence>
<dbReference type="PIRSF" id="PIRSF000089">
    <property type="entry name" value="Electra_flavoP_a"/>
    <property type="match status" value="1"/>
</dbReference>
<comment type="cofactor">
    <cofactor evidence="5 6">
        <name>FAD</name>
        <dbReference type="ChEBI" id="CHEBI:57692"/>
    </cofactor>
    <text evidence="5 6">Binds 1 FAD per dimer.</text>
</comment>